<comment type="caution">
    <text evidence="11">The sequence shown here is derived from an EMBL/GenBank/DDBJ whole genome shotgun (WGS) entry which is preliminary data.</text>
</comment>
<keyword evidence="8 9" id="KW-0413">Isomerase</keyword>
<dbReference type="AlphaFoldDB" id="A0A7C6EHD3"/>
<dbReference type="InterPro" id="IPR011060">
    <property type="entry name" value="RibuloseP-bd_barrel"/>
</dbReference>
<dbReference type="CDD" id="cd00405">
    <property type="entry name" value="PRAI"/>
    <property type="match status" value="1"/>
</dbReference>
<dbReference type="InterPro" id="IPR001240">
    <property type="entry name" value="PRAI_dom"/>
</dbReference>
<dbReference type="PANTHER" id="PTHR42894">
    <property type="entry name" value="N-(5'-PHOSPHORIBOSYL)ANTHRANILATE ISOMERASE"/>
    <property type="match status" value="1"/>
</dbReference>
<keyword evidence="6 9" id="KW-0822">Tryptophan biosynthesis</keyword>
<feature type="domain" description="N-(5'phosphoribosyl) anthranilate isomerase (PRAI)" evidence="10">
    <location>
        <begin position="6"/>
        <end position="196"/>
    </location>
</feature>
<sequence>MSIKIKVCGITNLEDGCIVSKLGADALGFIFAPSPRNIEPGIAKNIIEKLPPFITTVGVFKNERLDVVNRIIRLTGIDAIQLHGSEPPEYCKLIKNARIIKRIKIDDDSNPNDIIREMARYTVSAYLFDPGEGSGNIFDWEIIKGIKGTIIVGGGLNQNNVKTMIELLRPYGVDVCSGVERSPGKKDPEKILKFIKEVRRCSLQV</sequence>
<dbReference type="GO" id="GO:0000162">
    <property type="term" value="P:L-tryptophan biosynthetic process"/>
    <property type="evidence" value="ECO:0007669"/>
    <property type="project" value="UniProtKB-UniRule"/>
</dbReference>
<organism evidence="11">
    <name type="scientific">candidate division WOR-3 bacterium</name>
    <dbReference type="NCBI Taxonomy" id="2052148"/>
    <lineage>
        <taxon>Bacteria</taxon>
        <taxon>Bacteria division WOR-3</taxon>
    </lineage>
</organism>
<dbReference type="SUPFAM" id="SSF51366">
    <property type="entry name" value="Ribulose-phoshate binding barrel"/>
    <property type="match status" value="1"/>
</dbReference>
<evidence type="ECO:0000256" key="6">
    <source>
        <dbReference type="ARBA" id="ARBA00022822"/>
    </source>
</evidence>
<evidence type="ECO:0000256" key="8">
    <source>
        <dbReference type="ARBA" id="ARBA00023235"/>
    </source>
</evidence>
<dbReference type="GO" id="GO:0004640">
    <property type="term" value="F:phosphoribosylanthranilate isomerase activity"/>
    <property type="evidence" value="ECO:0007669"/>
    <property type="project" value="UniProtKB-UniRule"/>
</dbReference>
<keyword evidence="7 9" id="KW-0057">Aromatic amino acid biosynthesis</keyword>
<dbReference type="UniPathway" id="UPA00035">
    <property type="reaction ID" value="UER00042"/>
</dbReference>
<comment type="similarity">
    <text evidence="9">Belongs to the TrpF family.</text>
</comment>
<dbReference type="EC" id="5.3.1.24" evidence="3 9"/>
<evidence type="ECO:0000256" key="9">
    <source>
        <dbReference type="HAMAP-Rule" id="MF_00135"/>
    </source>
</evidence>
<evidence type="ECO:0000256" key="4">
    <source>
        <dbReference type="ARBA" id="ARBA00022272"/>
    </source>
</evidence>
<dbReference type="Pfam" id="PF00697">
    <property type="entry name" value="PRAI"/>
    <property type="match status" value="1"/>
</dbReference>
<name>A0A7C6EHD3_UNCW3</name>
<evidence type="ECO:0000256" key="3">
    <source>
        <dbReference type="ARBA" id="ARBA00012572"/>
    </source>
</evidence>
<evidence type="ECO:0000259" key="10">
    <source>
        <dbReference type="Pfam" id="PF00697"/>
    </source>
</evidence>
<dbReference type="PANTHER" id="PTHR42894:SF1">
    <property type="entry name" value="N-(5'-PHOSPHORIBOSYL)ANTHRANILATE ISOMERASE"/>
    <property type="match status" value="1"/>
</dbReference>
<dbReference type="Gene3D" id="3.20.20.70">
    <property type="entry name" value="Aldolase class I"/>
    <property type="match status" value="1"/>
</dbReference>
<dbReference type="EMBL" id="DTHJ01000132">
    <property type="protein sequence ID" value="HHS63200.1"/>
    <property type="molecule type" value="Genomic_DNA"/>
</dbReference>
<protein>
    <recommendedName>
        <fullName evidence="4 9">N-(5'-phosphoribosyl)anthranilate isomerase</fullName>
        <shortName evidence="9">PRAI</shortName>
        <ecNumber evidence="3 9">5.3.1.24</ecNumber>
    </recommendedName>
</protein>
<comment type="catalytic activity">
    <reaction evidence="1 9">
        <text>N-(5-phospho-beta-D-ribosyl)anthranilate = 1-(2-carboxyphenylamino)-1-deoxy-D-ribulose 5-phosphate</text>
        <dbReference type="Rhea" id="RHEA:21540"/>
        <dbReference type="ChEBI" id="CHEBI:18277"/>
        <dbReference type="ChEBI" id="CHEBI:58613"/>
        <dbReference type="EC" id="5.3.1.24"/>
    </reaction>
</comment>
<proteinExistence type="inferred from homology"/>
<evidence type="ECO:0000256" key="5">
    <source>
        <dbReference type="ARBA" id="ARBA00022605"/>
    </source>
</evidence>
<accession>A0A7C6EHD3</accession>
<gene>
    <name evidence="9" type="primary">trpF</name>
    <name evidence="11" type="ORF">ENV70_06285</name>
</gene>
<dbReference type="HAMAP" id="MF_00135">
    <property type="entry name" value="PRAI"/>
    <property type="match status" value="1"/>
</dbReference>
<evidence type="ECO:0000256" key="1">
    <source>
        <dbReference type="ARBA" id="ARBA00001164"/>
    </source>
</evidence>
<comment type="pathway">
    <text evidence="2 9">Amino-acid biosynthesis; L-tryptophan biosynthesis; L-tryptophan from chorismate: step 3/5.</text>
</comment>
<evidence type="ECO:0000313" key="11">
    <source>
        <dbReference type="EMBL" id="HHS63200.1"/>
    </source>
</evidence>
<reference evidence="11" key="1">
    <citation type="journal article" date="2020" name="mSystems">
        <title>Genome- and Community-Level Interaction Insights into Carbon Utilization and Element Cycling Functions of Hydrothermarchaeota in Hydrothermal Sediment.</title>
        <authorList>
            <person name="Zhou Z."/>
            <person name="Liu Y."/>
            <person name="Xu W."/>
            <person name="Pan J."/>
            <person name="Luo Z.H."/>
            <person name="Li M."/>
        </authorList>
    </citation>
    <scope>NUCLEOTIDE SEQUENCE [LARGE SCALE GENOMIC DNA]</scope>
    <source>
        <strain evidence="11">SpSt-783</strain>
    </source>
</reference>
<keyword evidence="5 9" id="KW-0028">Amino-acid biosynthesis</keyword>
<evidence type="ECO:0000256" key="2">
    <source>
        <dbReference type="ARBA" id="ARBA00004664"/>
    </source>
</evidence>
<dbReference type="InterPro" id="IPR013785">
    <property type="entry name" value="Aldolase_TIM"/>
</dbReference>
<evidence type="ECO:0000256" key="7">
    <source>
        <dbReference type="ARBA" id="ARBA00023141"/>
    </source>
</evidence>
<dbReference type="InterPro" id="IPR044643">
    <property type="entry name" value="TrpF_fam"/>
</dbReference>